<accession>A0A238LE68</accession>
<dbReference type="EMBL" id="FXZK01000003">
    <property type="protein sequence ID" value="SMY07918.1"/>
    <property type="molecule type" value="Genomic_DNA"/>
</dbReference>
<dbReference type="RefSeq" id="WP_093992104.1">
    <property type="nucleotide sequence ID" value="NZ_FXZK01000003.1"/>
</dbReference>
<dbReference type="Proteomes" id="UP000201613">
    <property type="component" value="Unassembled WGS sequence"/>
</dbReference>
<organism evidence="1 2">
    <name type="scientific">Flavimaricola marinus</name>
    <dbReference type="NCBI Taxonomy" id="1819565"/>
    <lineage>
        <taxon>Bacteria</taxon>
        <taxon>Pseudomonadati</taxon>
        <taxon>Pseudomonadota</taxon>
        <taxon>Alphaproteobacteria</taxon>
        <taxon>Rhodobacterales</taxon>
        <taxon>Paracoccaceae</taxon>
        <taxon>Flavimaricola</taxon>
    </lineage>
</organism>
<evidence type="ECO:0000313" key="2">
    <source>
        <dbReference type="Proteomes" id="UP000201613"/>
    </source>
</evidence>
<protein>
    <submittedName>
        <fullName evidence="1">Uncharacterized protein</fullName>
    </submittedName>
</protein>
<keyword evidence="2" id="KW-1185">Reference proteome</keyword>
<name>A0A238LE68_9RHOB</name>
<evidence type="ECO:0000313" key="1">
    <source>
        <dbReference type="EMBL" id="SMY07918.1"/>
    </source>
</evidence>
<dbReference type="OrthoDB" id="7726157at2"/>
<reference evidence="1 2" key="1">
    <citation type="submission" date="2017-05" db="EMBL/GenBank/DDBJ databases">
        <authorList>
            <person name="Song R."/>
            <person name="Chenine A.L."/>
            <person name="Ruprecht R.M."/>
        </authorList>
    </citation>
    <scope>NUCLEOTIDE SEQUENCE [LARGE SCALE GENOMIC DNA]</scope>
    <source>
        <strain evidence="1 2">CECT 8899</strain>
    </source>
</reference>
<dbReference type="AlphaFoldDB" id="A0A238LE68"/>
<proteinExistence type="predicted"/>
<gene>
    <name evidence="1" type="ORF">LOM8899_02063</name>
</gene>
<sequence length="119" mass="13102">MWKIVGLASLALVPAQAEGSQPIKESLVECAVLIEALLGPDLPPPGENPQFDLYVEFETALRDEAVQLGGQAYVDEMAVAKLATWETRWDEGDWDNPANRGELADWMSYCTSLADHLQL</sequence>